<keyword evidence="1" id="KW-0723">Serine/threonine-protein kinase</keyword>
<dbReference type="InterPro" id="IPR007235">
    <property type="entry name" value="Glyco_trans_28_C"/>
</dbReference>
<dbReference type="AlphaFoldDB" id="A0AAD6QSW3"/>
<dbReference type="FunFam" id="1.10.510.10:FF:000051">
    <property type="entry name" value="Receptor-like serine/threonine-protein kinase ALE2"/>
    <property type="match status" value="1"/>
</dbReference>
<dbReference type="Gene3D" id="3.40.50.2000">
    <property type="entry name" value="Glycogen Phosphorylase B"/>
    <property type="match status" value="1"/>
</dbReference>
<keyword evidence="7" id="KW-1185">Reference proteome</keyword>
<keyword evidence="2" id="KW-0547">Nucleotide-binding</keyword>
<dbReference type="Gene3D" id="3.30.200.20">
    <property type="entry name" value="Phosphorylase Kinase, domain 1"/>
    <property type="match status" value="1"/>
</dbReference>
<evidence type="ECO:0000256" key="4">
    <source>
        <dbReference type="SAM" id="Phobius"/>
    </source>
</evidence>
<feature type="transmembrane region" description="Helical" evidence="4">
    <location>
        <begin position="322"/>
        <end position="345"/>
    </location>
</feature>
<proteinExistence type="predicted"/>
<keyword evidence="4" id="KW-0812">Transmembrane</keyword>
<name>A0AAD6QSW3_9ROSI</name>
<protein>
    <recommendedName>
        <fullName evidence="5">Protein kinase domain-containing protein</fullName>
    </recommendedName>
</protein>
<dbReference type="Pfam" id="PF04101">
    <property type="entry name" value="Glyco_tran_28_C"/>
    <property type="match status" value="1"/>
</dbReference>
<sequence>MGDIEESVKQEKKVVFVTVGTTLFDALVRTVDTKEVKQELLRKGYTHLVIQIGRGSYTPAKSEGKDGSLAVDYFTFSPSIADHLRSASLVISHAGSGSIFETLRLGKPLIVVVNEDLMDNHQSELAEELAERKHLYCAHPQTLHQTMSDMNIESLLPYPPGDATAVAKLINNYGTKILRGDSVLVDDQMSTHICFIKGSLFLKPETKRDKGTTHADSDILLEIGSKNGAKGSNLFCYNDNDHSLEKTGEKTKEVHKTLTLPTSKRERNRVDHFSSLLYVLMEPSTTDEPAMSHGNHINKHHNLQSQIHDHHHGIGTLSSTSILIIIVSSISVVVVLTIFLIIAMLRRFKYSKDGGNCRDFSSCNTSKFIAHTTIRFTPSPDVKGGCLYGSNMGHKPPGKYKGVQVFTYKELEIATNKFSESNVTGNEGHGVVYRGTLSDGTVAAIKMLHRAGKQGERAFRIEASTYSFVLNAKKPYTRVDLLSRLHSPYLVELLGYCADRNHRLLVFEFMPNGTLQQHLHHKQYRPLDWGTRLRIALDCARALEFLHELTIPAVIHRDFKCSNILLDQNFRAKVSDFGSAKMGSERINARNSMCLLSTTGYLAPEYASTGKLTTKSDVYSYGVVLLQLLTGRKPVDTKQPSGEHVLVSWALPRLTNRDKVVEMVDPAMQDQYSKKDLIQVAAIAAVCVQPEADYRPLMTDVVQSLIPLVKNLSSVSSSCSSRFMNQMLCSPRPM</sequence>
<dbReference type="GO" id="GO:0016758">
    <property type="term" value="F:hexosyltransferase activity"/>
    <property type="evidence" value="ECO:0007669"/>
    <property type="project" value="InterPro"/>
</dbReference>
<dbReference type="SUPFAM" id="SSF53756">
    <property type="entry name" value="UDP-Glycosyltransferase/glycogen phosphorylase"/>
    <property type="match status" value="1"/>
</dbReference>
<dbReference type="InterPro" id="IPR000719">
    <property type="entry name" value="Prot_kinase_dom"/>
</dbReference>
<reference evidence="6" key="1">
    <citation type="journal article" date="2023" name="Mol. Ecol. Resour.">
        <title>Chromosome-level genome assembly of a triploid poplar Populus alba 'Berolinensis'.</title>
        <authorList>
            <person name="Chen S."/>
            <person name="Yu Y."/>
            <person name="Wang X."/>
            <person name="Wang S."/>
            <person name="Zhang T."/>
            <person name="Zhou Y."/>
            <person name="He R."/>
            <person name="Meng N."/>
            <person name="Wang Y."/>
            <person name="Liu W."/>
            <person name="Liu Z."/>
            <person name="Liu J."/>
            <person name="Guo Q."/>
            <person name="Huang H."/>
            <person name="Sederoff R.R."/>
            <person name="Wang G."/>
            <person name="Qu G."/>
            <person name="Chen S."/>
        </authorList>
    </citation>
    <scope>NUCLEOTIDE SEQUENCE</scope>
    <source>
        <strain evidence="6">SC-2020</strain>
    </source>
</reference>
<dbReference type="SUPFAM" id="SSF56112">
    <property type="entry name" value="Protein kinase-like (PK-like)"/>
    <property type="match status" value="1"/>
</dbReference>
<dbReference type="PROSITE" id="PS50011">
    <property type="entry name" value="PROTEIN_KINASE_DOM"/>
    <property type="match status" value="1"/>
</dbReference>
<dbReference type="Proteomes" id="UP001164929">
    <property type="component" value="Chromosome 5"/>
</dbReference>
<keyword evidence="4" id="KW-1133">Transmembrane helix</keyword>
<evidence type="ECO:0000256" key="1">
    <source>
        <dbReference type="ARBA" id="ARBA00022527"/>
    </source>
</evidence>
<accession>A0AAD6QSW3</accession>
<keyword evidence="1" id="KW-0808">Transferase</keyword>
<dbReference type="FunFam" id="3.40.50.2000:FF:000161">
    <property type="entry name" value="UDP-N-acetylglucosamine transferase subunit alg13"/>
    <property type="match status" value="1"/>
</dbReference>
<dbReference type="PANTHER" id="PTHR47989">
    <property type="entry name" value="OS01G0750732 PROTEIN"/>
    <property type="match status" value="1"/>
</dbReference>
<dbReference type="Gene3D" id="1.10.510.10">
    <property type="entry name" value="Transferase(Phosphotransferase) domain 1"/>
    <property type="match status" value="1"/>
</dbReference>
<dbReference type="GO" id="GO:0005524">
    <property type="term" value="F:ATP binding"/>
    <property type="evidence" value="ECO:0007669"/>
    <property type="project" value="UniProtKB-KW"/>
</dbReference>
<evidence type="ECO:0000313" key="6">
    <source>
        <dbReference type="EMBL" id="KAJ6996072.1"/>
    </source>
</evidence>
<dbReference type="PROSITE" id="PS00108">
    <property type="entry name" value="PROTEIN_KINASE_ST"/>
    <property type="match status" value="1"/>
</dbReference>
<keyword evidence="3" id="KW-0067">ATP-binding</keyword>
<evidence type="ECO:0000256" key="2">
    <source>
        <dbReference type="ARBA" id="ARBA00022741"/>
    </source>
</evidence>
<evidence type="ECO:0000313" key="7">
    <source>
        <dbReference type="Proteomes" id="UP001164929"/>
    </source>
</evidence>
<organism evidence="6 7">
    <name type="scientific">Populus alba x Populus x berolinensis</name>
    <dbReference type="NCBI Taxonomy" id="444605"/>
    <lineage>
        <taxon>Eukaryota</taxon>
        <taxon>Viridiplantae</taxon>
        <taxon>Streptophyta</taxon>
        <taxon>Embryophyta</taxon>
        <taxon>Tracheophyta</taxon>
        <taxon>Spermatophyta</taxon>
        <taxon>Magnoliopsida</taxon>
        <taxon>eudicotyledons</taxon>
        <taxon>Gunneridae</taxon>
        <taxon>Pentapetalae</taxon>
        <taxon>rosids</taxon>
        <taxon>fabids</taxon>
        <taxon>Malpighiales</taxon>
        <taxon>Salicaceae</taxon>
        <taxon>Saliceae</taxon>
        <taxon>Populus</taxon>
    </lineage>
</organism>
<keyword evidence="1" id="KW-0418">Kinase</keyword>
<gene>
    <name evidence="6" type="ORF">NC653_012836</name>
</gene>
<comment type="caution">
    <text evidence="6">The sequence shown here is derived from an EMBL/GenBank/DDBJ whole genome shotgun (WGS) entry which is preliminary data.</text>
</comment>
<feature type="domain" description="Protein kinase" evidence="5">
    <location>
        <begin position="418"/>
        <end position="709"/>
    </location>
</feature>
<dbReference type="InterPro" id="IPR008271">
    <property type="entry name" value="Ser/Thr_kinase_AS"/>
</dbReference>
<dbReference type="PANTHER" id="PTHR47989:SF2">
    <property type="entry name" value="SERINE_THREONINE-PROTEIN KINASE PBL7-RELATED"/>
    <property type="match status" value="1"/>
</dbReference>
<dbReference type="EMBL" id="JAQIZT010000005">
    <property type="protein sequence ID" value="KAJ6996072.1"/>
    <property type="molecule type" value="Genomic_DNA"/>
</dbReference>
<dbReference type="InterPro" id="IPR011009">
    <property type="entry name" value="Kinase-like_dom_sf"/>
</dbReference>
<evidence type="ECO:0000256" key="3">
    <source>
        <dbReference type="ARBA" id="ARBA00022840"/>
    </source>
</evidence>
<dbReference type="Pfam" id="PF07714">
    <property type="entry name" value="PK_Tyr_Ser-Thr"/>
    <property type="match status" value="1"/>
</dbReference>
<evidence type="ECO:0000259" key="5">
    <source>
        <dbReference type="PROSITE" id="PS50011"/>
    </source>
</evidence>
<dbReference type="InterPro" id="IPR001245">
    <property type="entry name" value="Ser-Thr/Tyr_kinase_cat_dom"/>
</dbReference>
<dbReference type="GO" id="GO:0004674">
    <property type="term" value="F:protein serine/threonine kinase activity"/>
    <property type="evidence" value="ECO:0007669"/>
    <property type="project" value="UniProtKB-KW"/>
</dbReference>
<keyword evidence="4" id="KW-0472">Membrane</keyword>